<gene>
    <name evidence="1" type="ORF">WR25_02404</name>
</gene>
<organism evidence="1 2">
    <name type="scientific">Diploscapter pachys</name>
    <dbReference type="NCBI Taxonomy" id="2018661"/>
    <lineage>
        <taxon>Eukaryota</taxon>
        <taxon>Metazoa</taxon>
        <taxon>Ecdysozoa</taxon>
        <taxon>Nematoda</taxon>
        <taxon>Chromadorea</taxon>
        <taxon>Rhabditida</taxon>
        <taxon>Rhabditina</taxon>
        <taxon>Rhabditomorpha</taxon>
        <taxon>Rhabditoidea</taxon>
        <taxon>Rhabditidae</taxon>
        <taxon>Diploscapter</taxon>
    </lineage>
</organism>
<dbReference type="AlphaFoldDB" id="A0A2A2JNQ1"/>
<evidence type="ECO:0000313" key="2">
    <source>
        <dbReference type="Proteomes" id="UP000218231"/>
    </source>
</evidence>
<name>A0A2A2JNQ1_9BILA</name>
<protein>
    <recommendedName>
        <fullName evidence="3">SEFIR domain-containing protein</fullName>
    </recommendedName>
</protein>
<dbReference type="SUPFAM" id="SSF47986">
    <property type="entry name" value="DEATH domain"/>
    <property type="match status" value="1"/>
</dbReference>
<evidence type="ECO:0000313" key="1">
    <source>
        <dbReference type="EMBL" id="PAV63281.1"/>
    </source>
</evidence>
<dbReference type="Proteomes" id="UP000218231">
    <property type="component" value="Unassembled WGS sequence"/>
</dbReference>
<dbReference type="STRING" id="2018661.A0A2A2JNQ1"/>
<dbReference type="EMBL" id="LIAE01010318">
    <property type="protein sequence ID" value="PAV63281.1"/>
    <property type="molecule type" value="Genomic_DNA"/>
</dbReference>
<evidence type="ECO:0008006" key="3">
    <source>
        <dbReference type="Google" id="ProtNLM"/>
    </source>
</evidence>
<proteinExistence type="predicted"/>
<accession>A0A2A2JNQ1</accession>
<reference evidence="1 2" key="1">
    <citation type="journal article" date="2017" name="Curr. Biol.">
        <title>Genome architecture and evolution of a unichromosomal asexual nematode.</title>
        <authorList>
            <person name="Fradin H."/>
            <person name="Zegar C."/>
            <person name="Gutwein M."/>
            <person name="Lucas J."/>
            <person name="Kovtun M."/>
            <person name="Corcoran D."/>
            <person name="Baugh L.R."/>
            <person name="Kiontke K."/>
            <person name="Gunsalus K."/>
            <person name="Fitch D.H."/>
            <person name="Piano F."/>
        </authorList>
    </citation>
    <scope>NUCLEOTIDE SEQUENCE [LARGE SCALE GENOMIC DNA]</scope>
    <source>
        <strain evidence="1">PF1309</strain>
    </source>
</reference>
<keyword evidence="2" id="KW-1185">Reference proteome</keyword>
<sequence>MGDINNDDDCNFYTREVTIEIDEDYLLERPNNKNTCENKPSSSAISIVGPPLSNKHYDFSVPNDICIYQLTPHAMDLLYVHLNTPSYTSMSNWETIGELMKIDNDKLLVFRYDSKPPMVLLSHLGKQKLSELVSAIRQAKRIDTLCSLKKLHDDGRLYSFKGHCMLLNQGAPSYSNALTAQFDSVFDGLDYSKALLVNHYETTDEERKEHKWLMKNLNKHCPKYDLKVLEVDELETDENRIQLLTNVFKRAQQIIFCFTTSYLDIIRRAESGNPVDNQIVQGRILLHSLADNEYYTNGLRNKRFRPIMMPGVKLQDLQKLWAGNTVIYSFPDQFKAMMERICKEDANLKLVNFEQTI</sequence>
<comment type="caution">
    <text evidence="1">The sequence shown here is derived from an EMBL/GenBank/DDBJ whole genome shotgun (WGS) entry which is preliminary data.</text>
</comment>
<dbReference type="InterPro" id="IPR011029">
    <property type="entry name" value="DEATH-like_dom_sf"/>
</dbReference>